<organism evidence="1 2">
    <name type="scientific">Romanomermis culicivorax</name>
    <name type="common">Nematode worm</name>
    <dbReference type="NCBI Taxonomy" id="13658"/>
    <lineage>
        <taxon>Eukaryota</taxon>
        <taxon>Metazoa</taxon>
        <taxon>Ecdysozoa</taxon>
        <taxon>Nematoda</taxon>
        <taxon>Enoplea</taxon>
        <taxon>Dorylaimia</taxon>
        <taxon>Mermithida</taxon>
        <taxon>Mermithoidea</taxon>
        <taxon>Mermithidae</taxon>
        <taxon>Romanomermis</taxon>
    </lineage>
</organism>
<reference evidence="2" key="1">
    <citation type="submission" date="2022-11" db="UniProtKB">
        <authorList>
            <consortium name="WormBaseParasite"/>
        </authorList>
    </citation>
    <scope>IDENTIFICATION</scope>
</reference>
<accession>A0A915KDI3</accession>
<evidence type="ECO:0000313" key="1">
    <source>
        <dbReference type="Proteomes" id="UP000887565"/>
    </source>
</evidence>
<dbReference type="WBParaSite" id="nRc.2.0.1.t35989-RA">
    <property type="protein sequence ID" value="nRc.2.0.1.t35989-RA"/>
    <property type="gene ID" value="nRc.2.0.1.g35989"/>
</dbReference>
<sequence length="100" mass="11680">MGKMSESCRLPEIFSNQIRLENLRKDRHMADDSRDISMHNMFVFYENGGQQLNETIRINAKCEIGILTLLHQLLRQEEPWQCLAYGKLIIRLFSESPPTA</sequence>
<dbReference type="AlphaFoldDB" id="A0A915KDI3"/>
<evidence type="ECO:0000313" key="2">
    <source>
        <dbReference type="WBParaSite" id="nRc.2.0.1.t35989-RA"/>
    </source>
</evidence>
<protein>
    <submittedName>
        <fullName evidence="2">Uncharacterized protein</fullName>
    </submittedName>
</protein>
<proteinExistence type="predicted"/>
<dbReference type="Proteomes" id="UP000887565">
    <property type="component" value="Unplaced"/>
</dbReference>
<name>A0A915KDI3_ROMCU</name>
<keyword evidence="1" id="KW-1185">Reference proteome</keyword>